<evidence type="ECO:0000313" key="12">
    <source>
        <dbReference type="EMBL" id="CAF0989284.1"/>
    </source>
</evidence>
<dbReference type="GO" id="GO:0016020">
    <property type="term" value="C:membrane"/>
    <property type="evidence" value="ECO:0007669"/>
    <property type="project" value="UniProtKB-SubCell"/>
</dbReference>
<keyword evidence="4" id="KW-0563">Paired box</keyword>
<keyword evidence="6" id="KW-0862">Zinc</keyword>
<feature type="region of interest" description="Disordered" evidence="10">
    <location>
        <begin position="227"/>
        <end position="251"/>
    </location>
</feature>
<dbReference type="SUPFAM" id="SSF57850">
    <property type="entry name" value="RING/U-box"/>
    <property type="match status" value="1"/>
</dbReference>
<evidence type="ECO:0000256" key="3">
    <source>
        <dbReference type="ARBA" id="ARBA00022723"/>
    </source>
</evidence>
<proteinExistence type="predicted"/>
<dbReference type="InterPro" id="IPR036388">
    <property type="entry name" value="WH-like_DNA-bd_sf"/>
</dbReference>
<dbReference type="InterPro" id="IPR001841">
    <property type="entry name" value="Znf_RING"/>
</dbReference>
<keyword evidence="7" id="KW-1133">Transmembrane helix</keyword>
<organism evidence="12 13">
    <name type="scientific">Adineta steineri</name>
    <dbReference type="NCBI Taxonomy" id="433720"/>
    <lineage>
        <taxon>Eukaryota</taxon>
        <taxon>Metazoa</taxon>
        <taxon>Spiralia</taxon>
        <taxon>Gnathifera</taxon>
        <taxon>Rotifera</taxon>
        <taxon>Eurotatoria</taxon>
        <taxon>Bdelloidea</taxon>
        <taxon>Adinetida</taxon>
        <taxon>Adinetidae</taxon>
        <taxon>Adineta</taxon>
    </lineage>
</organism>
<dbReference type="Pfam" id="PF13639">
    <property type="entry name" value="zf-RING_2"/>
    <property type="match status" value="1"/>
</dbReference>
<dbReference type="EMBL" id="CAJNOE010000156">
    <property type="protein sequence ID" value="CAF0989284.1"/>
    <property type="molecule type" value="Genomic_DNA"/>
</dbReference>
<accession>A0A814G5S0</accession>
<comment type="subcellular location">
    <subcellularLocation>
        <location evidence="1">Membrane</location>
    </subcellularLocation>
</comment>
<evidence type="ECO:0000256" key="7">
    <source>
        <dbReference type="ARBA" id="ARBA00022989"/>
    </source>
</evidence>
<name>A0A814G5S0_9BILA</name>
<dbReference type="InterPro" id="IPR009057">
    <property type="entry name" value="Homeodomain-like_sf"/>
</dbReference>
<dbReference type="SMART" id="SM00184">
    <property type="entry name" value="RING"/>
    <property type="match status" value="1"/>
</dbReference>
<dbReference type="Pfam" id="PF00292">
    <property type="entry name" value="PAX"/>
    <property type="match status" value="1"/>
</dbReference>
<evidence type="ECO:0000256" key="10">
    <source>
        <dbReference type="SAM" id="MobiDB-lite"/>
    </source>
</evidence>
<feature type="compositionally biased region" description="Basic residues" evidence="10">
    <location>
        <begin position="238"/>
        <end position="251"/>
    </location>
</feature>
<keyword evidence="5 9" id="KW-0863">Zinc-finger</keyword>
<dbReference type="PANTHER" id="PTHR46539:SF9">
    <property type="entry name" value="RING-H2 FINGER PROTEIN ATL56"/>
    <property type="match status" value="1"/>
</dbReference>
<evidence type="ECO:0000313" key="13">
    <source>
        <dbReference type="Proteomes" id="UP000663860"/>
    </source>
</evidence>
<dbReference type="CDD" id="cd16454">
    <property type="entry name" value="RING-H2_PA-TM-RING"/>
    <property type="match status" value="1"/>
</dbReference>
<evidence type="ECO:0000256" key="2">
    <source>
        <dbReference type="ARBA" id="ARBA00022692"/>
    </source>
</evidence>
<dbReference type="Proteomes" id="UP000663860">
    <property type="component" value="Unassembled WGS sequence"/>
</dbReference>
<dbReference type="GO" id="GO:0003677">
    <property type="term" value="F:DNA binding"/>
    <property type="evidence" value="ECO:0007669"/>
    <property type="project" value="InterPro"/>
</dbReference>
<dbReference type="AlphaFoldDB" id="A0A814G5S0"/>
<evidence type="ECO:0000256" key="8">
    <source>
        <dbReference type="ARBA" id="ARBA00023136"/>
    </source>
</evidence>
<dbReference type="GO" id="GO:0006355">
    <property type="term" value="P:regulation of DNA-templated transcription"/>
    <property type="evidence" value="ECO:0007669"/>
    <property type="project" value="InterPro"/>
</dbReference>
<dbReference type="PROSITE" id="PS50089">
    <property type="entry name" value="ZF_RING_2"/>
    <property type="match status" value="1"/>
</dbReference>
<feature type="region of interest" description="Disordered" evidence="10">
    <location>
        <begin position="170"/>
        <end position="206"/>
    </location>
</feature>
<dbReference type="InterPro" id="IPR013083">
    <property type="entry name" value="Znf_RING/FYVE/PHD"/>
</dbReference>
<reference evidence="12" key="1">
    <citation type="submission" date="2021-02" db="EMBL/GenBank/DDBJ databases">
        <authorList>
            <person name="Nowell W R."/>
        </authorList>
    </citation>
    <scope>NUCLEOTIDE SEQUENCE</scope>
</reference>
<dbReference type="PANTHER" id="PTHR46539">
    <property type="entry name" value="E3 UBIQUITIN-PROTEIN LIGASE ATL42"/>
    <property type="match status" value="1"/>
</dbReference>
<keyword evidence="8" id="KW-0472">Membrane</keyword>
<comment type="caution">
    <text evidence="12">The sequence shown here is derived from an EMBL/GenBank/DDBJ whole genome shotgun (WGS) entry which is preliminary data.</text>
</comment>
<dbReference type="Gene3D" id="1.10.10.10">
    <property type="entry name" value="Winged helix-like DNA-binding domain superfamily/Winged helix DNA-binding domain"/>
    <property type="match status" value="1"/>
</dbReference>
<sequence>MSQPISMLTRKICFCFNNYDYDLDYNTYSTIGYNYHHHNGWEKPNYETFNYHQTPYSIGTMSSTTGDITNKSTNTYSSSFDITSNLNNSNSSLYRRHTESTLPTSALFHSSSSSSSSTTNYPSPNPFNYSNTTTHYHPSELFFGWNHGPSLMRAHSASYRDYPQSTSFPSYNPIHSSTLQSTTNTKPSDNRSSIRTHTEPINTPMNSNNYSSFLNIMPPLHFPLPSLPPSSSASISSKPKHPISSTRKRPRLTAQLRSEILKLKASRPAAFVWEIQQSLLQNDICTRQTLPHATAIQRILNESTNSLNIIKQEPKSNDNILTQKSSSSLTICLSPSQSDNESASECSICLETYRSGQEVSILSCSHEYHSSCIKEWMIKNRSCPMCRKDIHNQPQFVTLLI</sequence>
<evidence type="ECO:0000256" key="9">
    <source>
        <dbReference type="PROSITE-ProRule" id="PRU00175"/>
    </source>
</evidence>
<dbReference type="InterPro" id="IPR001523">
    <property type="entry name" value="Paired_dom"/>
</dbReference>
<dbReference type="GO" id="GO:0008270">
    <property type="term" value="F:zinc ion binding"/>
    <property type="evidence" value="ECO:0007669"/>
    <property type="project" value="UniProtKB-KW"/>
</dbReference>
<dbReference type="Gene3D" id="3.30.40.10">
    <property type="entry name" value="Zinc/RING finger domain, C3HC4 (zinc finger)"/>
    <property type="match status" value="1"/>
</dbReference>
<feature type="domain" description="RING-type" evidence="11">
    <location>
        <begin position="346"/>
        <end position="387"/>
    </location>
</feature>
<evidence type="ECO:0000256" key="6">
    <source>
        <dbReference type="ARBA" id="ARBA00022833"/>
    </source>
</evidence>
<evidence type="ECO:0000256" key="4">
    <source>
        <dbReference type="ARBA" id="ARBA00022724"/>
    </source>
</evidence>
<gene>
    <name evidence="12" type="ORF">IZO911_LOCUS17013</name>
</gene>
<protein>
    <recommendedName>
        <fullName evidence="11">RING-type domain-containing protein</fullName>
    </recommendedName>
</protein>
<evidence type="ECO:0000259" key="11">
    <source>
        <dbReference type="PROSITE" id="PS50089"/>
    </source>
</evidence>
<dbReference type="SUPFAM" id="SSF46689">
    <property type="entry name" value="Homeodomain-like"/>
    <property type="match status" value="1"/>
</dbReference>
<evidence type="ECO:0000256" key="5">
    <source>
        <dbReference type="ARBA" id="ARBA00022771"/>
    </source>
</evidence>
<keyword evidence="2" id="KW-0812">Transmembrane</keyword>
<keyword evidence="3" id="KW-0479">Metal-binding</keyword>
<evidence type="ECO:0000256" key="1">
    <source>
        <dbReference type="ARBA" id="ARBA00004370"/>
    </source>
</evidence>